<feature type="region of interest" description="Disordered" evidence="1">
    <location>
        <begin position="59"/>
        <end position="85"/>
    </location>
</feature>
<accession>A0ABR4EV92</accession>
<feature type="transmembrane region" description="Helical" evidence="2">
    <location>
        <begin position="158"/>
        <end position="182"/>
    </location>
</feature>
<organism evidence="3 4">
    <name type="scientific">Diaporthe vaccinii</name>
    <dbReference type="NCBI Taxonomy" id="105482"/>
    <lineage>
        <taxon>Eukaryota</taxon>
        <taxon>Fungi</taxon>
        <taxon>Dikarya</taxon>
        <taxon>Ascomycota</taxon>
        <taxon>Pezizomycotina</taxon>
        <taxon>Sordariomycetes</taxon>
        <taxon>Sordariomycetidae</taxon>
        <taxon>Diaporthales</taxon>
        <taxon>Diaporthaceae</taxon>
        <taxon>Diaporthe</taxon>
        <taxon>Diaporthe eres species complex</taxon>
    </lineage>
</organism>
<keyword evidence="2" id="KW-0472">Membrane</keyword>
<evidence type="ECO:0000256" key="2">
    <source>
        <dbReference type="SAM" id="Phobius"/>
    </source>
</evidence>
<evidence type="ECO:0000313" key="3">
    <source>
        <dbReference type="EMBL" id="KAL2286367.1"/>
    </source>
</evidence>
<keyword evidence="2" id="KW-1133">Transmembrane helix</keyword>
<feature type="transmembrane region" description="Helical" evidence="2">
    <location>
        <begin position="250"/>
        <end position="271"/>
    </location>
</feature>
<protein>
    <submittedName>
        <fullName evidence="3">Uncharacterized protein</fullName>
    </submittedName>
</protein>
<evidence type="ECO:0000313" key="4">
    <source>
        <dbReference type="Proteomes" id="UP001600888"/>
    </source>
</evidence>
<keyword evidence="2" id="KW-0812">Transmembrane</keyword>
<gene>
    <name evidence="3" type="ORF">FJTKL_07137</name>
</gene>
<proteinExistence type="predicted"/>
<name>A0ABR4EV92_9PEZI</name>
<evidence type="ECO:0000256" key="1">
    <source>
        <dbReference type="SAM" id="MobiDB-lite"/>
    </source>
</evidence>
<comment type="caution">
    <text evidence="3">The sequence shown here is derived from an EMBL/GenBank/DDBJ whole genome shotgun (WGS) entry which is preliminary data.</text>
</comment>
<dbReference type="EMBL" id="JBAWTH010000025">
    <property type="protein sequence ID" value="KAL2286367.1"/>
    <property type="molecule type" value="Genomic_DNA"/>
</dbReference>
<feature type="transmembrane region" description="Helical" evidence="2">
    <location>
        <begin position="214"/>
        <end position="230"/>
    </location>
</feature>
<dbReference type="Proteomes" id="UP001600888">
    <property type="component" value="Unassembled WGS sequence"/>
</dbReference>
<keyword evidence="4" id="KW-1185">Reference proteome</keyword>
<feature type="transmembrane region" description="Helical" evidence="2">
    <location>
        <begin position="94"/>
        <end position="115"/>
    </location>
</feature>
<sequence length="337" mass="36649">MSFGGIALLLLGLGLLGQVAISAYCLYGNVGRKILSWSASPLNTALACLHHGLYTRRPGRGMMGVESKDLPSGPQRPRKRQPSMRKPCDATYNIVYLLFFLAFLTIVLAVTIYTLCVHLDRVQYYSFFSDGAPGGDHEVATTGIRVGIQTSYVLLPQFLVFLFGLAMQSIITFALHCAELVVNVSRDERSWRAAAKPAGTTLGDGAVKSARTSLAWLFLFVLKPILQWLFGAQGISYSNNQGGSIEFNPIPLFVLAGVATLLAVFATCLVCRQQRGPQPAAYGHLQTMVDCIDDWGQGDTGRLWWGYKGLGADRVGVVGTSGIQGAVWPVSFERTYQ</sequence>
<reference evidence="3 4" key="1">
    <citation type="submission" date="2024-03" db="EMBL/GenBank/DDBJ databases">
        <title>A high-quality draft genome sequence of Diaporthe vaccinii, a causative agent of upright dieback and viscid rot disease in cranberry plants.</title>
        <authorList>
            <person name="Sarrasin M."/>
            <person name="Lang B.F."/>
            <person name="Burger G."/>
        </authorList>
    </citation>
    <scope>NUCLEOTIDE SEQUENCE [LARGE SCALE GENOMIC DNA]</scope>
    <source>
        <strain evidence="3 4">IS7</strain>
    </source>
</reference>